<organism evidence="10 11">
    <name type="scientific">Marchantia polymorpha subsp. ruderalis</name>
    <dbReference type="NCBI Taxonomy" id="1480154"/>
    <lineage>
        <taxon>Eukaryota</taxon>
        <taxon>Viridiplantae</taxon>
        <taxon>Streptophyta</taxon>
        <taxon>Embryophyta</taxon>
        <taxon>Marchantiophyta</taxon>
        <taxon>Marchantiopsida</taxon>
        <taxon>Marchantiidae</taxon>
        <taxon>Marchantiales</taxon>
        <taxon>Marchantiaceae</taxon>
        <taxon>Marchantia</taxon>
    </lineage>
</organism>
<feature type="transmembrane region" description="Helical" evidence="8">
    <location>
        <begin position="188"/>
        <end position="207"/>
    </location>
</feature>
<keyword evidence="5 8" id="KW-1133">Transmembrane helix</keyword>
<evidence type="ECO:0000256" key="2">
    <source>
        <dbReference type="ARBA" id="ARBA00022676"/>
    </source>
</evidence>
<name>A0A176W194_MARPO</name>
<keyword evidence="2" id="KW-0328">Glycosyltransferase</keyword>
<dbReference type="AlphaFoldDB" id="A0A176W194"/>
<gene>
    <name evidence="10" type="ORF">AXG93_2097s1070</name>
</gene>
<evidence type="ECO:0000256" key="4">
    <source>
        <dbReference type="ARBA" id="ARBA00022692"/>
    </source>
</evidence>
<proteinExistence type="predicted"/>
<evidence type="ECO:0000313" key="10">
    <source>
        <dbReference type="EMBL" id="OAE26799.1"/>
    </source>
</evidence>
<dbReference type="InterPro" id="IPR007657">
    <property type="entry name" value="Glycosyltransferase_61"/>
</dbReference>
<dbReference type="PANTHER" id="PTHR20961:SF38">
    <property type="entry name" value="PROTEIN O-LINKED-MANNOSE BETA-1,4-N-ACETYLGLUCOSAMINYLTRANSFERASE 2"/>
    <property type="match status" value="1"/>
</dbReference>
<sequence length="745" mass="83912">MDGIMIIDHLQIGCGLVGTVRQWLDCYFQKTSAFKLFEGYRASLRLVLVLLSDLDTMRPTSSECSSVNGWGLFSSGTSNSTVTILFRVTIANVYTGHRSAFDPQVVSSGKKMTFLRATDARPSAGEVGGEGGRVYEMVQAQELLYHAFGFKCIRGISAALCCSSKCEASYLYMLSISLQRFASLMKRCFVLFLITQVLVGVLIAIATHTSSWSLDISDHGGWMSTDVQRRLASKASPTLLAQDAMLQLNFTQNEGSWIAQVYHDENFPALKLPNETYNNSVPLTEFCSKRHEVDSSTGSSPQYAVFRNVMLVGRQLLLTASINCSSLPENVTDSLKLKTPYHFGMRSTPELEATVVRDTDNFEDFEPHYTCHERVYEPSVLFSFINWPQHGHALFNGISMLWDAFQHEDTGPLFGAGKNVRLYAYGDGLSKSDRQDWQQYLPFFGVGSLQPIISMFTHQPVRSLANLLMQSDRHPICFTYLLVGITGELDHYNFNVSLSKWRQFAQAVRQHFGVPDTPRITGSRLPPLERLAPSKGVLNNDVSHLPEISPIAWEALPDRPRLVIIDRRDNRVMVNVDELCQIANSTGHFRSTHVVYLEEMSMDEQIRLLGETDVLFGMDGTGLMNGIFMPEGGIVVHVRPYGCAEFLPDKGRNFERLWSAHPGRVIRYESGDIERTRFPAHIKERPELVFNHSSPVAYRMPFILRQDSIIDPAAFRCLLHSSNQLLHGKAVDWQQHNECTKNVYL</sequence>
<dbReference type="Proteomes" id="UP000077202">
    <property type="component" value="Unassembled WGS sequence"/>
</dbReference>
<keyword evidence="4 8" id="KW-0812">Transmembrane</keyword>
<evidence type="ECO:0000256" key="5">
    <source>
        <dbReference type="ARBA" id="ARBA00022989"/>
    </source>
</evidence>
<dbReference type="EMBL" id="LVLJ01002100">
    <property type="protein sequence ID" value="OAE26799.1"/>
    <property type="molecule type" value="Genomic_DNA"/>
</dbReference>
<evidence type="ECO:0000256" key="1">
    <source>
        <dbReference type="ARBA" id="ARBA00004167"/>
    </source>
</evidence>
<evidence type="ECO:0000313" key="11">
    <source>
        <dbReference type="Proteomes" id="UP000077202"/>
    </source>
</evidence>
<reference evidence="10" key="1">
    <citation type="submission" date="2016-03" db="EMBL/GenBank/DDBJ databases">
        <title>Mechanisms controlling the formation of the plant cell surface in tip-growing cells are functionally conserved among land plants.</title>
        <authorList>
            <person name="Honkanen S."/>
            <person name="Jones V.A."/>
            <person name="Morieri G."/>
            <person name="Champion C."/>
            <person name="Hetherington A.J."/>
            <person name="Kelly S."/>
            <person name="Saint-Marcoux D."/>
            <person name="Proust H."/>
            <person name="Prescott H."/>
            <person name="Dolan L."/>
        </authorList>
    </citation>
    <scope>NUCLEOTIDE SEQUENCE [LARGE SCALE GENOMIC DNA]</scope>
    <source>
        <tissue evidence="10">Whole gametophyte</tissue>
    </source>
</reference>
<keyword evidence="6 8" id="KW-0472">Membrane</keyword>
<dbReference type="GO" id="GO:0005794">
    <property type="term" value="C:Golgi apparatus"/>
    <property type="evidence" value="ECO:0007669"/>
    <property type="project" value="UniProtKB-ARBA"/>
</dbReference>
<keyword evidence="7" id="KW-0325">Glycoprotein</keyword>
<evidence type="ECO:0000256" key="3">
    <source>
        <dbReference type="ARBA" id="ARBA00022679"/>
    </source>
</evidence>
<comment type="subcellular location">
    <subcellularLocation>
        <location evidence="1">Membrane</location>
        <topology evidence="1">Single-pass membrane protein</topology>
    </subcellularLocation>
</comment>
<dbReference type="PANTHER" id="PTHR20961">
    <property type="entry name" value="GLYCOSYLTRANSFERASE"/>
    <property type="match status" value="1"/>
</dbReference>
<evidence type="ECO:0000259" key="9">
    <source>
        <dbReference type="Pfam" id="PF04577"/>
    </source>
</evidence>
<keyword evidence="11" id="KW-1185">Reference proteome</keyword>
<dbReference type="Pfam" id="PF04577">
    <property type="entry name" value="Glyco_transf_61"/>
    <property type="match status" value="1"/>
</dbReference>
<evidence type="ECO:0000256" key="8">
    <source>
        <dbReference type="SAM" id="Phobius"/>
    </source>
</evidence>
<accession>A0A176W194</accession>
<dbReference type="GO" id="GO:0016763">
    <property type="term" value="F:pentosyltransferase activity"/>
    <property type="evidence" value="ECO:0007669"/>
    <property type="project" value="UniProtKB-ARBA"/>
</dbReference>
<protein>
    <recommendedName>
        <fullName evidence="9">Glycosyltransferase 61 catalytic domain-containing protein</fullName>
    </recommendedName>
</protein>
<keyword evidence="3" id="KW-0808">Transferase</keyword>
<dbReference type="InterPro" id="IPR049625">
    <property type="entry name" value="Glyco_transf_61_cat"/>
</dbReference>
<evidence type="ECO:0000256" key="6">
    <source>
        <dbReference type="ARBA" id="ARBA00023136"/>
    </source>
</evidence>
<feature type="domain" description="Glycosyltransferase 61 catalytic" evidence="9">
    <location>
        <begin position="509"/>
        <end position="636"/>
    </location>
</feature>
<evidence type="ECO:0000256" key="7">
    <source>
        <dbReference type="ARBA" id="ARBA00023180"/>
    </source>
</evidence>
<dbReference type="GO" id="GO:0016020">
    <property type="term" value="C:membrane"/>
    <property type="evidence" value="ECO:0007669"/>
    <property type="project" value="UniProtKB-SubCell"/>
</dbReference>
<comment type="caution">
    <text evidence="10">The sequence shown here is derived from an EMBL/GenBank/DDBJ whole genome shotgun (WGS) entry which is preliminary data.</text>
</comment>